<evidence type="ECO:0000313" key="2">
    <source>
        <dbReference type="Proteomes" id="UP000050525"/>
    </source>
</evidence>
<dbReference type="Proteomes" id="UP000050525">
    <property type="component" value="Unassembled WGS sequence"/>
</dbReference>
<dbReference type="AlphaFoldDB" id="A0A151PIA7"/>
<name>A0A151PIA7_ALLMI</name>
<sequence>MYSHRITSRKCKAAFTCFPQFRGPEPAVSSFWATVWTATLHTLPFLELQVLDSDGFIYIILSMQNHKLVKNILRIFITVGDF</sequence>
<protein>
    <submittedName>
        <fullName evidence="1">Uncharacterized protein</fullName>
    </submittedName>
</protein>
<dbReference type="EMBL" id="AKHW03000179">
    <property type="protein sequence ID" value="KYO48826.1"/>
    <property type="molecule type" value="Genomic_DNA"/>
</dbReference>
<proteinExistence type="predicted"/>
<accession>A0A151PIA7</accession>
<comment type="caution">
    <text evidence="1">The sequence shown here is derived from an EMBL/GenBank/DDBJ whole genome shotgun (WGS) entry which is preliminary data.</text>
</comment>
<organism evidence="1 2">
    <name type="scientific">Alligator mississippiensis</name>
    <name type="common">American alligator</name>
    <dbReference type="NCBI Taxonomy" id="8496"/>
    <lineage>
        <taxon>Eukaryota</taxon>
        <taxon>Metazoa</taxon>
        <taxon>Chordata</taxon>
        <taxon>Craniata</taxon>
        <taxon>Vertebrata</taxon>
        <taxon>Euteleostomi</taxon>
        <taxon>Archelosauria</taxon>
        <taxon>Archosauria</taxon>
        <taxon>Crocodylia</taxon>
        <taxon>Alligatoridae</taxon>
        <taxon>Alligatorinae</taxon>
        <taxon>Alligator</taxon>
    </lineage>
</organism>
<keyword evidence="2" id="KW-1185">Reference proteome</keyword>
<evidence type="ECO:0000313" key="1">
    <source>
        <dbReference type="EMBL" id="KYO48826.1"/>
    </source>
</evidence>
<reference evidence="1 2" key="1">
    <citation type="journal article" date="2012" name="Genome Biol.">
        <title>Sequencing three crocodilian genomes to illuminate the evolution of archosaurs and amniotes.</title>
        <authorList>
            <person name="St John J.A."/>
            <person name="Braun E.L."/>
            <person name="Isberg S.R."/>
            <person name="Miles L.G."/>
            <person name="Chong A.Y."/>
            <person name="Gongora J."/>
            <person name="Dalzell P."/>
            <person name="Moran C."/>
            <person name="Bed'hom B."/>
            <person name="Abzhanov A."/>
            <person name="Burgess S.C."/>
            <person name="Cooksey A.M."/>
            <person name="Castoe T.A."/>
            <person name="Crawford N.G."/>
            <person name="Densmore L.D."/>
            <person name="Drew J.C."/>
            <person name="Edwards S.V."/>
            <person name="Faircloth B.C."/>
            <person name="Fujita M.K."/>
            <person name="Greenwold M.J."/>
            <person name="Hoffmann F.G."/>
            <person name="Howard J.M."/>
            <person name="Iguchi T."/>
            <person name="Janes D.E."/>
            <person name="Khan S.Y."/>
            <person name="Kohno S."/>
            <person name="de Koning A.J."/>
            <person name="Lance S.L."/>
            <person name="McCarthy F.M."/>
            <person name="McCormack J.E."/>
            <person name="Merchant M.E."/>
            <person name="Peterson D.G."/>
            <person name="Pollock D.D."/>
            <person name="Pourmand N."/>
            <person name="Raney B.J."/>
            <person name="Roessler K.A."/>
            <person name="Sanford J.R."/>
            <person name="Sawyer R.H."/>
            <person name="Schmidt C.J."/>
            <person name="Triplett E.W."/>
            <person name="Tuberville T.D."/>
            <person name="Venegas-Anaya M."/>
            <person name="Howard J.T."/>
            <person name="Jarvis E.D."/>
            <person name="Guillette L.J.Jr."/>
            <person name="Glenn T.C."/>
            <person name="Green R.E."/>
            <person name="Ray D.A."/>
        </authorList>
    </citation>
    <scope>NUCLEOTIDE SEQUENCE [LARGE SCALE GENOMIC DNA]</scope>
    <source>
        <strain evidence="1">KSC_2009_1</strain>
    </source>
</reference>
<gene>
    <name evidence="1" type="ORF">Y1Q_0004183</name>
</gene>